<dbReference type="OMA" id="TMEDVIC"/>
<dbReference type="EnsemblPlants" id="OPUNC07G02650.1">
    <property type="protein sequence ID" value="OPUNC07G02650.1"/>
    <property type="gene ID" value="OPUNC07G02650"/>
</dbReference>
<feature type="compositionally biased region" description="Acidic residues" evidence="1">
    <location>
        <begin position="139"/>
        <end position="148"/>
    </location>
</feature>
<protein>
    <submittedName>
        <fullName evidence="2">Uncharacterized protein</fullName>
    </submittedName>
</protein>
<feature type="region of interest" description="Disordered" evidence="1">
    <location>
        <begin position="132"/>
        <end position="155"/>
    </location>
</feature>
<evidence type="ECO:0000313" key="2">
    <source>
        <dbReference type="EnsemblPlants" id="OPUNC07G02650.1"/>
    </source>
</evidence>
<dbReference type="AlphaFoldDB" id="A0A0E0LH13"/>
<organism evidence="2">
    <name type="scientific">Oryza punctata</name>
    <name type="common">Red rice</name>
    <dbReference type="NCBI Taxonomy" id="4537"/>
    <lineage>
        <taxon>Eukaryota</taxon>
        <taxon>Viridiplantae</taxon>
        <taxon>Streptophyta</taxon>
        <taxon>Embryophyta</taxon>
        <taxon>Tracheophyta</taxon>
        <taxon>Spermatophyta</taxon>
        <taxon>Magnoliopsida</taxon>
        <taxon>Liliopsida</taxon>
        <taxon>Poales</taxon>
        <taxon>Poaceae</taxon>
        <taxon>BOP clade</taxon>
        <taxon>Oryzoideae</taxon>
        <taxon>Oryzeae</taxon>
        <taxon>Oryzinae</taxon>
        <taxon>Oryza</taxon>
    </lineage>
</organism>
<reference evidence="2" key="1">
    <citation type="submission" date="2015-04" db="UniProtKB">
        <authorList>
            <consortium name="EnsemblPlants"/>
        </authorList>
    </citation>
    <scope>IDENTIFICATION</scope>
</reference>
<sequence length="268" mass="29017">MAIAPPPPLQQQQTAPPAVTLRQLVQRQRAYCYHDGDDDGDGVVDDEVDNMEDLSCRAPLRELMVDCRAGVSKAAARVRARCEGRAEEEITGLELCLHVVHVVHDFGGGGDEEEEDEIGSVMDFSEVCGGIDDSGGGDWGDDDDDEDGGGGSQFTARRYDGAMAREGGPSDGTLLLSGFVTRSDGPELDDQIELTPRDMRRLVRMALNGEEAEGDEAYQRALADGTPVSPASLAAALDQALQSVRRQQQRRRQNAPQDGVVRRMRTGF</sequence>
<dbReference type="eggNOG" id="ENOG502R7MJ">
    <property type="taxonomic scope" value="Eukaryota"/>
</dbReference>
<evidence type="ECO:0000313" key="3">
    <source>
        <dbReference type="Proteomes" id="UP000026962"/>
    </source>
</evidence>
<dbReference type="Gramene" id="OPUNC07G02650.1">
    <property type="protein sequence ID" value="OPUNC07G02650.1"/>
    <property type="gene ID" value="OPUNC07G02650"/>
</dbReference>
<proteinExistence type="predicted"/>
<accession>A0A0E0LH13</accession>
<dbReference type="HOGENOM" id="CLU_872597_0_0_1"/>
<keyword evidence="3" id="KW-1185">Reference proteome</keyword>
<feature type="region of interest" description="Disordered" evidence="1">
    <location>
        <begin position="247"/>
        <end position="268"/>
    </location>
</feature>
<reference evidence="2" key="2">
    <citation type="submission" date="2018-05" db="EMBL/GenBank/DDBJ databases">
        <title>OpunRS2 (Oryza punctata Reference Sequence Version 2).</title>
        <authorList>
            <person name="Zhang J."/>
            <person name="Kudrna D."/>
            <person name="Lee S."/>
            <person name="Talag J."/>
            <person name="Welchert J."/>
            <person name="Wing R.A."/>
        </authorList>
    </citation>
    <scope>NUCLEOTIDE SEQUENCE [LARGE SCALE GENOMIC DNA]</scope>
</reference>
<name>A0A0E0LH13_ORYPU</name>
<dbReference type="Proteomes" id="UP000026962">
    <property type="component" value="Chromosome 7"/>
</dbReference>
<evidence type="ECO:0000256" key="1">
    <source>
        <dbReference type="SAM" id="MobiDB-lite"/>
    </source>
</evidence>